<evidence type="ECO:0000259" key="2">
    <source>
        <dbReference type="Pfam" id="PF02481"/>
    </source>
</evidence>
<organism evidence="3 4">
    <name type="scientific">Compostibacillus humi</name>
    <dbReference type="NCBI Taxonomy" id="1245525"/>
    <lineage>
        <taxon>Bacteria</taxon>
        <taxon>Bacillati</taxon>
        <taxon>Bacillota</taxon>
        <taxon>Bacilli</taxon>
        <taxon>Bacillales</taxon>
        <taxon>Bacillaceae</taxon>
        <taxon>Compostibacillus</taxon>
    </lineage>
</organism>
<feature type="domain" description="Smf/DprA SLOG" evidence="2">
    <location>
        <begin position="63"/>
        <end position="272"/>
    </location>
</feature>
<dbReference type="Gene3D" id="3.40.50.450">
    <property type="match status" value="1"/>
</dbReference>
<evidence type="ECO:0000256" key="1">
    <source>
        <dbReference type="ARBA" id="ARBA00006525"/>
    </source>
</evidence>
<protein>
    <submittedName>
        <fullName evidence="3">DNA processing protein DprA</fullName>
    </submittedName>
</protein>
<dbReference type="AlphaFoldDB" id="A0A8J2ZQB9"/>
<dbReference type="NCBIfam" id="TIGR00732">
    <property type="entry name" value="dprA"/>
    <property type="match status" value="1"/>
</dbReference>
<dbReference type="PANTHER" id="PTHR43022">
    <property type="entry name" value="PROTEIN SMF"/>
    <property type="match status" value="1"/>
</dbReference>
<gene>
    <name evidence="3" type="ORF">GCM10010978_03460</name>
</gene>
<dbReference type="SUPFAM" id="SSF102405">
    <property type="entry name" value="MCP/YpsA-like"/>
    <property type="match status" value="1"/>
</dbReference>
<dbReference type="GO" id="GO:0009294">
    <property type="term" value="P:DNA-mediated transformation"/>
    <property type="evidence" value="ECO:0007669"/>
    <property type="project" value="InterPro"/>
</dbReference>
<reference evidence="3" key="1">
    <citation type="journal article" date="2014" name="Int. J. Syst. Evol. Microbiol.">
        <title>Complete genome sequence of Corynebacterium casei LMG S-19264T (=DSM 44701T), isolated from a smear-ripened cheese.</title>
        <authorList>
            <consortium name="US DOE Joint Genome Institute (JGI-PGF)"/>
            <person name="Walter F."/>
            <person name="Albersmeier A."/>
            <person name="Kalinowski J."/>
            <person name="Ruckert C."/>
        </authorList>
    </citation>
    <scope>NUCLEOTIDE SEQUENCE</scope>
    <source>
        <strain evidence="3">CGMCC 1.12360</strain>
    </source>
</reference>
<evidence type="ECO:0000313" key="4">
    <source>
        <dbReference type="Proteomes" id="UP000602050"/>
    </source>
</evidence>
<proteinExistence type="inferred from homology"/>
<dbReference type="RefSeq" id="WP_229733511.1">
    <property type="nucleotide sequence ID" value="NZ_BMEV01000004.1"/>
</dbReference>
<comment type="similarity">
    <text evidence="1">Belongs to the DprA/Smf family.</text>
</comment>
<keyword evidence="4" id="KW-1185">Reference proteome</keyword>
<dbReference type="Pfam" id="PF02481">
    <property type="entry name" value="DNA_processg_A"/>
    <property type="match status" value="1"/>
</dbReference>
<dbReference type="InterPro" id="IPR003488">
    <property type="entry name" value="DprA"/>
</dbReference>
<evidence type="ECO:0000313" key="3">
    <source>
        <dbReference type="EMBL" id="GGH69447.1"/>
    </source>
</evidence>
<dbReference type="InterPro" id="IPR057666">
    <property type="entry name" value="DrpA_SLOG"/>
</dbReference>
<reference evidence="3" key="2">
    <citation type="submission" date="2020-09" db="EMBL/GenBank/DDBJ databases">
        <authorList>
            <person name="Sun Q."/>
            <person name="Zhou Y."/>
        </authorList>
    </citation>
    <scope>NUCLEOTIDE SEQUENCE</scope>
    <source>
        <strain evidence="3">CGMCC 1.12360</strain>
    </source>
</reference>
<comment type="caution">
    <text evidence="3">The sequence shown here is derived from an EMBL/GenBank/DDBJ whole genome shotgun (WGS) entry which is preliminary data.</text>
</comment>
<sequence length="280" mass="31572">MTRSILRKFLRKFPTLEPLYQFSPESISQTFSIPPQKASLIYRDLHNRQLIERIKKEIVTFPIITIVDESYPPMLNTIKDAPLVLYACGDLSLLSEQPKISVIGTRNPSKDAWAKTEFVVKPLVQEGWVIVSGLAKGIDSFAHEIALQHHGKTIAVLGSGFNHIYPRKNSKLFFEIANRGLVLSEYAPNIPPAKYHFPERNRIISGLSFGTLVIEAMEKSGTLITVEHALDQGREVFAVPDSPAVPQSKGCHQMIQDGAKLIQHAKDIVIEWQMIKHHYK</sequence>
<dbReference type="Proteomes" id="UP000602050">
    <property type="component" value="Unassembled WGS sequence"/>
</dbReference>
<accession>A0A8J2ZQB9</accession>
<dbReference type="EMBL" id="BMEV01000004">
    <property type="protein sequence ID" value="GGH69447.1"/>
    <property type="molecule type" value="Genomic_DNA"/>
</dbReference>
<name>A0A8J2ZQB9_9BACI</name>
<dbReference type="PANTHER" id="PTHR43022:SF1">
    <property type="entry name" value="PROTEIN SMF"/>
    <property type="match status" value="1"/>
</dbReference>